<keyword evidence="2" id="KW-0808">Transferase</keyword>
<dbReference type="EMBL" id="JN571491">
    <property type="protein sequence ID" value="AEW47934.1"/>
    <property type="molecule type" value="Genomic_DNA"/>
</dbReference>
<dbReference type="GO" id="GO:0016746">
    <property type="term" value="F:acyltransferase activity"/>
    <property type="evidence" value="ECO:0007669"/>
    <property type="project" value="UniProtKB-KW"/>
</dbReference>
<sequence>MSGKSALKATIPGTGRRRRSPCSKPTGRIRSMQAYSTLLRRICSAGKSWWPKRRTDCARWNCPMPSICPAGPGNGWRFRFPGSTLTGNWTGGSHLPKSGTAAISPMIRITAGPVAGPHDFPCKIKNNIKLS</sequence>
<feature type="region of interest" description="Disordered" evidence="1">
    <location>
        <begin position="1"/>
        <end position="27"/>
    </location>
</feature>
<accession>I3PGB9</accession>
<evidence type="ECO:0000313" key="2">
    <source>
        <dbReference type="EMBL" id="AEW47934.1"/>
    </source>
</evidence>
<protein>
    <submittedName>
        <fullName evidence="2">Putative acyltransferase</fullName>
    </submittedName>
</protein>
<organism evidence="2">
    <name type="scientific">uncultured microorganism</name>
    <dbReference type="NCBI Taxonomy" id="358574"/>
    <lineage>
        <taxon>unclassified sequences</taxon>
        <taxon>environmental samples</taxon>
    </lineage>
</organism>
<reference evidence="2" key="1">
    <citation type="journal article" date="2012" name="J. Agric. Food Chem.">
        <title>Novel xylanase from a holstein cattle rumen metagenomic library and its application in xylooligosaccharide and ferulic Acid production from wheat straw.</title>
        <authorList>
            <person name="Cheng F."/>
            <person name="Sheng J."/>
            <person name="Dong R."/>
            <person name="Meng Y."/>
            <person name="Gan L."/>
            <person name="Shen L."/>
        </authorList>
    </citation>
    <scope>NUCLEOTIDE SEQUENCE</scope>
</reference>
<dbReference type="AlphaFoldDB" id="I3PGB9"/>
<evidence type="ECO:0000256" key="1">
    <source>
        <dbReference type="SAM" id="MobiDB-lite"/>
    </source>
</evidence>
<name>I3PGB9_9ZZZZ</name>
<proteinExistence type="predicted"/>
<keyword evidence="2" id="KW-0012">Acyltransferase</keyword>